<protein>
    <submittedName>
        <fullName evidence="1">Uncharacterized protein</fullName>
    </submittedName>
</protein>
<accession>A0A1X7P2Z7</accession>
<gene>
    <name evidence="1" type="ORF">SAMN06264941_2151</name>
</gene>
<proteinExistence type="predicted"/>
<sequence>MIWTQNAYNADPMEEDVDIKKYWIYLNETFRVDLNSVSPKVW</sequence>
<name>A0A1X7P2Z7_9EURY</name>
<organism evidence="1 2">
    <name type="scientific">Methanohalophilus portucalensis FDF-1</name>
    <dbReference type="NCBI Taxonomy" id="523843"/>
    <lineage>
        <taxon>Archaea</taxon>
        <taxon>Methanobacteriati</taxon>
        <taxon>Methanobacteriota</taxon>
        <taxon>Stenosarchaea group</taxon>
        <taxon>Methanomicrobia</taxon>
        <taxon>Methanosarcinales</taxon>
        <taxon>Methanosarcinaceae</taxon>
        <taxon>Methanohalophilus</taxon>
    </lineage>
</organism>
<keyword evidence="2" id="KW-1185">Reference proteome</keyword>
<evidence type="ECO:0000313" key="1">
    <source>
        <dbReference type="EMBL" id="SMH45051.1"/>
    </source>
</evidence>
<dbReference type="AlphaFoldDB" id="A0A1X7P2Z7"/>
<dbReference type="Proteomes" id="UP000193969">
    <property type="component" value="Unassembled WGS sequence"/>
</dbReference>
<evidence type="ECO:0000313" key="2">
    <source>
        <dbReference type="Proteomes" id="UP000193969"/>
    </source>
</evidence>
<dbReference type="EMBL" id="FXBN01000005">
    <property type="protein sequence ID" value="SMH45051.1"/>
    <property type="molecule type" value="Genomic_DNA"/>
</dbReference>
<reference evidence="2" key="1">
    <citation type="submission" date="2017-04" db="EMBL/GenBank/DDBJ databases">
        <authorList>
            <person name="Varghese N."/>
            <person name="Submissions S."/>
        </authorList>
    </citation>
    <scope>NUCLEOTIDE SEQUENCE [LARGE SCALE GENOMIC DNA]</scope>
    <source>
        <strain evidence="2">FDF-1</strain>
    </source>
</reference>